<organism evidence="1 2">
    <name type="scientific">Pisolithus tinctorius Marx 270</name>
    <dbReference type="NCBI Taxonomy" id="870435"/>
    <lineage>
        <taxon>Eukaryota</taxon>
        <taxon>Fungi</taxon>
        <taxon>Dikarya</taxon>
        <taxon>Basidiomycota</taxon>
        <taxon>Agaricomycotina</taxon>
        <taxon>Agaricomycetes</taxon>
        <taxon>Agaricomycetidae</taxon>
        <taxon>Boletales</taxon>
        <taxon>Sclerodermatineae</taxon>
        <taxon>Pisolithaceae</taxon>
        <taxon>Pisolithus</taxon>
    </lineage>
</organism>
<proteinExistence type="predicted"/>
<name>A0A0C3P3S1_PISTI</name>
<keyword evidence="2" id="KW-1185">Reference proteome</keyword>
<dbReference type="EMBL" id="KN831984">
    <property type="protein sequence ID" value="KIO01924.1"/>
    <property type="molecule type" value="Genomic_DNA"/>
</dbReference>
<dbReference type="Proteomes" id="UP000054217">
    <property type="component" value="Unassembled WGS sequence"/>
</dbReference>
<sequence length="67" mass="7317">LSRLPTVHFLDAASQEESAVPLRLRTMFSFLGSKPTLHGMRMVGAGASDLSQIRVLLKASGAWNFMI</sequence>
<accession>A0A0C3P3S1</accession>
<reference evidence="2" key="2">
    <citation type="submission" date="2015-01" db="EMBL/GenBank/DDBJ databases">
        <title>Evolutionary Origins and Diversification of the Mycorrhizal Mutualists.</title>
        <authorList>
            <consortium name="DOE Joint Genome Institute"/>
            <consortium name="Mycorrhizal Genomics Consortium"/>
            <person name="Kohler A."/>
            <person name="Kuo A."/>
            <person name="Nagy L.G."/>
            <person name="Floudas D."/>
            <person name="Copeland A."/>
            <person name="Barry K.W."/>
            <person name="Cichocki N."/>
            <person name="Veneault-Fourrey C."/>
            <person name="LaButti K."/>
            <person name="Lindquist E.A."/>
            <person name="Lipzen A."/>
            <person name="Lundell T."/>
            <person name="Morin E."/>
            <person name="Murat C."/>
            <person name="Riley R."/>
            <person name="Ohm R."/>
            <person name="Sun H."/>
            <person name="Tunlid A."/>
            <person name="Henrissat B."/>
            <person name="Grigoriev I.V."/>
            <person name="Hibbett D.S."/>
            <person name="Martin F."/>
        </authorList>
    </citation>
    <scope>NUCLEOTIDE SEQUENCE [LARGE SCALE GENOMIC DNA]</scope>
    <source>
        <strain evidence="2">Marx 270</strain>
    </source>
</reference>
<dbReference type="HOGENOM" id="CLU_2819609_0_0_1"/>
<dbReference type="AlphaFoldDB" id="A0A0C3P3S1"/>
<feature type="non-terminal residue" evidence="1">
    <location>
        <position position="1"/>
    </location>
</feature>
<evidence type="ECO:0000313" key="2">
    <source>
        <dbReference type="Proteomes" id="UP000054217"/>
    </source>
</evidence>
<gene>
    <name evidence="1" type="ORF">M404DRAFT_148738</name>
</gene>
<dbReference type="InParanoid" id="A0A0C3P3S1"/>
<evidence type="ECO:0000313" key="1">
    <source>
        <dbReference type="EMBL" id="KIO01924.1"/>
    </source>
</evidence>
<protein>
    <submittedName>
        <fullName evidence="1">Uncharacterized protein</fullName>
    </submittedName>
</protein>
<reference evidence="1 2" key="1">
    <citation type="submission" date="2014-04" db="EMBL/GenBank/DDBJ databases">
        <authorList>
            <consortium name="DOE Joint Genome Institute"/>
            <person name="Kuo A."/>
            <person name="Kohler A."/>
            <person name="Costa M.D."/>
            <person name="Nagy L.G."/>
            <person name="Floudas D."/>
            <person name="Copeland A."/>
            <person name="Barry K.W."/>
            <person name="Cichocki N."/>
            <person name="Veneault-Fourrey C."/>
            <person name="LaButti K."/>
            <person name="Lindquist E.A."/>
            <person name="Lipzen A."/>
            <person name="Lundell T."/>
            <person name="Morin E."/>
            <person name="Murat C."/>
            <person name="Sun H."/>
            <person name="Tunlid A."/>
            <person name="Henrissat B."/>
            <person name="Grigoriev I.V."/>
            <person name="Hibbett D.S."/>
            <person name="Martin F."/>
            <person name="Nordberg H.P."/>
            <person name="Cantor M.N."/>
            <person name="Hua S.X."/>
        </authorList>
    </citation>
    <scope>NUCLEOTIDE SEQUENCE [LARGE SCALE GENOMIC DNA]</scope>
    <source>
        <strain evidence="1 2">Marx 270</strain>
    </source>
</reference>